<dbReference type="InterPro" id="IPR011051">
    <property type="entry name" value="RmlC_Cupin_sf"/>
</dbReference>
<accession>A0ABY4YS99</accession>
<dbReference type="InterPro" id="IPR013096">
    <property type="entry name" value="Cupin_2"/>
</dbReference>
<organism evidence="2 3">
    <name type="scientific">Ornithinimicrobium faecis</name>
    <dbReference type="NCBI Taxonomy" id="2934158"/>
    <lineage>
        <taxon>Bacteria</taxon>
        <taxon>Bacillati</taxon>
        <taxon>Actinomycetota</taxon>
        <taxon>Actinomycetes</taxon>
        <taxon>Micrococcales</taxon>
        <taxon>Ornithinimicrobiaceae</taxon>
        <taxon>Ornithinimicrobium</taxon>
    </lineage>
</organism>
<evidence type="ECO:0000313" key="2">
    <source>
        <dbReference type="EMBL" id="USQ79160.1"/>
    </source>
</evidence>
<proteinExistence type="predicted"/>
<dbReference type="Proteomes" id="UP001056455">
    <property type="component" value="Chromosome"/>
</dbReference>
<dbReference type="InterPro" id="IPR052538">
    <property type="entry name" value="Flavonoid_dioxygenase-like"/>
</dbReference>
<dbReference type="CDD" id="cd02208">
    <property type="entry name" value="cupin_RmlC-like"/>
    <property type="match status" value="1"/>
</dbReference>
<feature type="domain" description="Cupin type-2" evidence="1">
    <location>
        <begin position="41"/>
        <end position="110"/>
    </location>
</feature>
<sequence>MAHYIEKEEDMETSKVDDAPYRFGEYGPGYLLRGPRTDIGIVRLRPGDDASNHYHAELEETFVVLEGEATLWLDCTRQFTLRPGDVHRCDPGEMHYFVNESQANFRALFIKAPYDPDDGVQVPWVPGEPVPDLAPGR</sequence>
<evidence type="ECO:0000259" key="1">
    <source>
        <dbReference type="Pfam" id="PF07883"/>
    </source>
</evidence>
<dbReference type="EMBL" id="CP099489">
    <property type="protein sequence ID" value="USQ79160.1"/>
    <property type="molecule type" value="Genomic_DNA"/>
</dbReference>
<dbReference type="Pfam" id="PF07883">
    <property type="entry name" value="Cupin_2"/>
    <property type="match status" value="1"/>
</dbReference>
<protein>
    <submittedName>
        <fullName evidence="2">Cupin domain-containing protein</fullName>
    </submittedName>
</protein>
<reference evidence="2" key="1">
    <citation type="submission" date="2022-06" db="EMBL/GenBank/DDBJ databases">
        <title>Ornithinimicrobium HY1793.</title>
        <authorList>
            <person name="Huang Y."/>
        </authorList>
    </citation>
    <scope>NUCLEOTIDE SEQUENCE</scope>
    <source>
        <strain evidence="2">HY1793</strain>
    </source>
</reference>
<dbReference type="PANTHER" id="PTHR43346:SF1">
    <property type="entry name" value="QUERCETIN 2,3-DIOXYGENASE-RELATED"/>
    <property type="match status" value="1"/>
</dbReference>
<name>A0ABY4YS99_9MICO</name>
<dbReference type="InterPro" id="IPR014710">
    <property type="entry name" value="RmlC-like_jellyroll"/>
</dbReference>
<gene>
    <name evidence="2" type="ORF">NF556_16285</name>
</gene>
<dbReference type="RefSeq" id="WP_252592075.1">
    <property type="nucleotide sequence ID" value="NZ_CP099489.1"/>
</dbReference>
<keyword evidence="3" id="KW-1185">Reference proteome</keyword>
<dbReference type="SUPFAM" id="SSF51182">
    <property type="entry name" value="RmlC-like cupins"/>
    <property type="match status" value="1"/>
</dbReference>
<dbReference type="PANTHER" id="PTHR43346">
    <property type="entry name" value="LIGAND BINDING DOMAIN PROTEIN, PUTATIVE (AFU_ORTHOLOGUE AFUA_6G14370)-RELATED"/>
    <property type="match status" value="1"/>
</dbReference>
<evidence type="ECO:0000313" key="3">
    <source>
        <dbReference type="Proteomes" id="UP001056455"/>
    </source>
</evidence>
<dbReference type="Gene3D" id="2.60.120.10">
    <property type="entry name" value="Jelly Rolls"/>
    <property type="match status" value="1"/>
</dbReference>